<name>A0A318PNK6_KOMXY</name>
<reference evidence="1 2" key="1">
    <citation type="submission" date="2017-07" db="EMBL/GenBank/DDBJ databases">
        <title>A draft genome sequence of Komagataeibacter xylinus LMG 1515.</title>
        <authorList>
            <person name="Skraban J."/>
            <person name="Cleenwerck I."/>
            <person name="Vandamme P."/>
            <person name="Trcek J."/>
        </authorList>
    </citation>
    <scope>NUCLEOTIDE SEQUENCE [LARGE SCALE GENOMIC DNA]</scope>
    <source>
        <strain evidence="1 2">LMG 1515</strain>
    </source>
</reference>
<dbReference type="GO" id="GO:0003887">
    <property type="term" value="F:DNA-directed DNA polymerase activity"/>
    <property type="evidence" value="ECO:0007669"/>
    <property type="project" value="InterPro"/>
</dbReference>
<dbReference type="AlphaFoldDB" id="A0A318PNK6"/>
<dbReference type="Gene3D" id="3.40.50.10110">
    <property type="entry name" value="DNA polymerase III subunit chi"/>
    <property type="match status" value="1"/>
</dbReference>
<protein>
    <submittedName>
        <fullName evidence="1">DNA polymerase III subunit chi</fullName>
    </submittedName>
</protein>
<dbReference type="PANTHER" id="PTHR38767">
    <property type="entry name" value="DNA POLYMERASE III SUBUNIT CHI"/>
    <property type="match status" value="1"/>
</dbReference>
<evidence type="ECO:0000313" key="2">
    <source>
        <dbReference type="Proteomes" id="UP000248257"/>
    </source>
</evidence>
<evidence type="ECO:0000313" key="1">
    <source>
        <dbReference type="EMBL" id="PYD58826.1"/>
    </source>
</evidence>
<dbReference type="InterPro" id="IPR036768">
    <property type="entry name" value="PolIII_chi_sf"/>
</dbReference>
<accession>A0A318PNK6</accession>
<comment type="caution">
    <text evidence="1">The sequence shown here is derived from an EMBL/GenBank/DDBJ whole genome shotgun (WGS) entry which is preliminary data.</text>
</comment>
<dbReference type="OrthoDB" id="9795973at2"/>
<dbReference type="SUPFAM" id="SSF102400">
    <property type="entry name" value="DNA polymerase III chi subunit"/>
    <property type="match status" value="1"/>
</dbReference>
<sequence>MAQIGFYHLTRSKAVEVLPALLGRTLAASKRAVIRCGTAERVTELDDGLWRSADPLWLPHGTKAMGHGQWQPIWLTEGEDVPNGATFAFLLDGVEMPDLSPFERVFDLFDGHDEAAVASARARWVAWREAGHELSYWQQQPKGWARRK</sequence>
<dbReference type="PANTHER" id="PTHR38767:SF1">
    <property type="entry name" value="DNA POLYMERASE III SUBUNIT CHI"/>
    <property type="match status" value="1"/>
</dbReference>
<keyword evidence="2" id="KW-1185">Reference proteome</keyword>
<dbReference type="RefSeq" id="WP_061271256.1">
    <property type="nucleotide sequence ID" value="NZ_CBCRXN010000019.1"/>
</dbReference>
<dbReference type="NCBIfam" id="NF004347">
    <property type="entry name" value="PRK05728.1-4"/>
    <property type="match status" value="1"/>
</dbReference>
<dbReference type="STRING" id="1220579.GCA_001571345_00006"/>
<dbReference type="GO" id="GO:0032298">
    <property type="term" value="P:positive regulation of DNA-templated DNA replication initiation"/>
    <property type="evidence" value="ECO:0007669"/>
    <property type="project" value="TreeGrafter"/>
</dbReference>
<dbReference type="Proteomes" id="UP000248257">
    <property type="component" value="Unassembled WGS sequence"/>
</dbReference>
<dbReference type="EMBL" id="NKUC01000001">
    <property type="protein sequence ID" value="PYD58826.1"/>
    <property type="molecule type" value="Genomic_DNA"/>
</dbReference>
<proteinExistence type="predicted"/>
<dbReference type="GO" id="GO:0006260">
    <property type="term" value="P:DNA replication"/>
    <property type="evidence" value="ECO:0007669"/>
    <property type="project" value="InterPro"/>
</dbReference>
<gene>
    <name evidence="1" type="ORF">CFR75_00860</name>
</gene>
<dbReference type="InterPro" id="IPR007459">
    <property type="entry name" value="DNA_pol3_chi"/>
</dbReference>
<dbReference type="GO" id="GO:0003677">
    <property type="term" value="F:DNA binding"/>
    <property type="evidence" value="ECO:0007669"/>
    <property type="project" value="InterPro"/>
</dbReference>
<organism evidence="1 2">
    <name type="scientific">Komagataeibacter xylinus</name>
    <name type="common">Gluconacetobacter xylinus</name>
    <dbReference type="NCBI Taxonomy" id="28448"/>
    <lineage>
        <taxon>Bacteria</taxon>
        <taxon>Pseudomonadati</taxon>
        <taxon>Pseudomonadota</taxon>
        <taxon>Alphaproteobacteria</taxon>
        <taxon>Acetobacterales</taxon>
        <taxon>Acetobacteraceae</taxon>
        <taxon>Komagataeibacter</taxon>
    </lineage>
</organism>
<dbReference type="Pfam" id="PF04364">
    <property type="entry name" value="DNA_pol3_chi"/>
    <property type="match status" value="1"/>
</dbReference>